<accession>A0A2P4S9F0</accession>
<protein>
    <submittedName>
        <fullName evidence="2">Uncharacterized protein</fullName>
    </submittedName>
</protein>
<evidence type="ECO:0000256" key="1">
    <source>
        <dbReference type="SAM" id="MobiDB-lite"/>
    </source>
</evidence>
<feature type="compositionally biased region" description="Polar residues" evidence="1">
    <location>
        <begin position="101"/>
        <end position="113"/>
    </location>
</feature>
<proteinExistence type="predicted"/>
<sequence length="222" mass="25060">FLPKDEVPEFILADLAEQQASQRCSCEHLPCFVLPEARERRFLRGHLRTSDLDLQAEEETAAVSVSALPPMGKRLAESRQEIEREGAVRLPPLCGQRGRSLASQQFRAPQVQQRFPPLRNTTQEREKAQPGKISSKETSKASHLPPIEKGRTVAAPAAMAVPSAQSLRARQVLETLESYKVCREGWRKKVDQNRLLPARPTEHLCFVKKMELQEARGKHKNV</sequence>
<dbReference type="AlphaFoldDB" id="A0A2P4S9F0"/>
<dbReference type="EMBL" id="PPHD01078955">
    <property type="protein sequence ID" value="POI20725.1"/>
    <property type="molecule type" value="Genomic_DNA"/>
</dbReference>
<organism evidence="2 3">
    <name type="scientific">Bambusicola thoracicus</name>
    <name type="common">Chinese bamboo-partridge</name>
    <name type="synonym">Perdix thoracica</name>
    <dbReference type="NCBI Taxonomy" id="9083"/>
    <lineage>
        <taxon>Eukaryota</taxon>
        <taxon>Metazoa</taxon>
        <taxon>Chordata</taxon>
        <taxon>Craniata</taxon>
        <taxon>Vertebrata</taxon>
        <taxon>Euteleostomi</taxon>
        <taxon>Archelosauria</taxon>
        <taxon>Archosauria</taxon>
        <taxon>Dinosauria</taxon>
        <taxon>Saurischia</taxon>
        <taxon>Theropoda</taxon>
        <taxon>Coelurosauria</taxon>
        <taxon>Aves</taxon>
        <taxon>Neognathae</taxon>
        <taxon>Galloanserae</taxon>
        <taxon>Galliformes</taxon>
        <taxon>Phasianidae</taxon>
        <taxon>Perdicinae</taxon>
        <taxon>Bambusicola</taxon>
    </lineage>
</organism>
<feature type="compositionally biased region" description="Basic and acidic residues" evidence="1">
    <location>
        <begin position="122"/>
        <end position="144"/>
    </location>
</feature>
<evidence type="ECO:0000313" key="2">
    <source>
        <dbReference type="EMBL" id="POI20725.1"/>
    </source>
</evidence>
<comment type="caution">
    <text evidence="2">The sequence shown here is derived from an EMBL/GenBank/DDBJ whole genome shotgun (WGS) entry which is preliminary data.</text>
</comment>
<keyword evidence="3" id="KW-1185">Reference proteome</keyword>
<reference evidence="2 3" key="1">
    <citation type="submission" date="2018-01" db="EMBL/GenBank/DDBJ databases">
        <title>Comparison of the Chinese Bamboo Partridge and Red Junglefowl genome sequences highlights the importance of demography in genome evolution.</title>
        <authorList>
            <person name="Tiley G.P."/>
            <person name="Kimball R.T."/>
            <person name="Braun E.L."/>
            <person name="Burleigh J.G."/>
        </authorList>
    </citation>
    <scope>NUCLEOTIDE SEQUENCE [LARGE SCALE GENOMIC DNA]</scope>
    <source>
        <strain evidence="2">RTK389</strain>
        <tissue evidence="2">Blood</tissue>
    </source>
</reference>
<feature type="region of interest" description="Disordered" evidence="1">
    <location>
        <begin position="99"/>
        <end position="144"/>
    </location>
</feature>
<evidence type="ECO:0000313" key="3">
    <source>
        <dbReference type="Proteomes" id="UP000237246"/>
    </source>
</evidence>
<feature type="non-terminal residue" evidence="2">
    <location>
        <position position="1"/>
    </location>
</feature>
<dbReference type="Proteomes" id="UP000237246">
    <property type="component" value="Unassembled WGS sequence"/>
</dbReference>
<name>A0A2P4S9F0_BAMTH</name>
<dbReference type="OrthoDB" id="9120009at2759"/>
<gene>
    <name evidence="2" type="ORF">CIB84_015526</name>
</gene>